<keyword evidence="4" id="KW-0547">Nucleotide-binding</keyword>
<feature type="region of interest" description="Disordered" evidence="9">
    <location>
        <begin position="863"/>
        <end position="900"/>
    </location>
</feature>
<feature type="compositionally biased region" description="Basic and acidic residues" evidence="9">
    <location>
        <begin position="1008"/>
        <end position="1019"/>
    </location>
</feature>
<dbReference type="GO" id="GO:0004674">
    <property type="term" value="F:protein serine/threonine kinase activity"/>
    <property type="evidence" value="ECO:0007669"/>
    <property type="project" value="UniProtKB-KW"/>
</dbReference>
<name>A0A9Q3E4I8_9BASI</name>
<dbReference type="AlphaFoldDB" id="A0A9Q3E4I8"/>
<evidence type="ECO:0000256" key="9">
    <source>
        <dbReference type="SAM" id="MobiDB-lite"/>
    </source>
</evidence>
<dbReference type="PANTHER" id="PTHR22967">
    <property type="entry name" value="SERINE/THREONINE PROTEIN KINASE"/>
    <property type="match status" value="1"/>
</dbReference>
<comment type="catalytic activity">
    <reaction evidence="7">
        <text>L-threonyl-[protein] + ATP = O-phospho-L-threonyl-[protein] + ADP + H(+)</text>
        <dbReference type="Rhea" id="RHEA:46608"/>
        <dbReference type="Rhea" id="RHEA-COMP:11060"/>
        <dbReference type="Rhea" id="RHEA-COMP:11605"/>
        <dbReference type="ChEBI" id="CHEBI:15378"/>
        <dbReference type="ChEBI" id="CHEBI:30013"/>
        <dbReference type="ChEBI" id="CHEBI:30616"/>
        <dbReference type="ChEBI" id="CHEBI:61977"/>
        <dbReference type="ChEBI" id="CHEBI:456216"/>
        <dbReference type="EC" id="2.7.11.1"/>
    </reaction>
</comment>
<feature type="compositionally biased region" description="Polar residues" evidence="9">
    <location>
        <begin position="996"/>
        <end position="1005"/>
    </location>
</feature>
<dbReference type="EC" id="2.7.11.1" evidence="1"/>
<feature type="domain" description="Protein kinase" evidence="10">
    <location>
        <begin position="43"/>
        <end position="331"/>
    </location>
</feature>
<dbReference type="PROSITE" id="PS00108">
    <property type="entry name" value="PROTEIN_KINASE_ST"/>
    <property type="match status" value="1"/>
</dbReference>
<dbReference type="GO" id="GO:0005737">
    <property type="term" value="C:cytoplasm"/>
    <property type="evidence" value="ECO:0007669"/>
    <property type="project" value="TreeGrafter"/>
</dbReference>
<feature type="region of interest" description="Disordered" evidence="9">
    <location>
        <begin position="725"/>
        <end position="788"/>
    </location>
</feature>
<keyword evidence="5" id="KW-0418">Kinase</keyword>
<organism evidence="11 12">
    <name type="scientific">Austropuccinia psidii MF-1</name>
    <dbReference type="NCBI Taxonomy" id="1389203"/>
    <lineage>
        <taxon>Eukaryota</taxon>
        <taxon>Fungi</taxon>
        <taxon>Dikarya</taxon>
        <taxon>Basidiomycota</taxon>
        <taxon>Pucciniomycotina</taxon>
        <taxon>Pucciniomycetes</taxon>
        <taxon>Pucciniales</taxon>
        <taxon>Sphaerophragmiaceae</taxon>
        <taxon>Austropuccinia</taxon>
    </lineage>
</organism>
<dbReference type="SUPFAM" id="SSF56112">
    <property type="entry name" value="Protein kinase-like (PK-like)"/>
    <property type="match status" value="1"/>
</dbReference>
<feature type="compositionally biased region" description="Basic residues" evidence="9">
    <location>
        <begin position="1"/>
        <end position="11"/>
    </location>
</feature>
<evidence type="ECO:0000256" key="2">
    <source>
        <dbReference type="ARBA" id="ARBA00022527"/>
    </source>
</evidence>
<reference evidence="11" key="1">
    <citation type="submission" date="2021-03" db="EMBL/GenBank/DDBJ databases">
        <title>Draft genome sequence of rust myrtle Austropuccinia psidii MF-1, a brazilian biotype.</title>
        <authorList>
            <person name="Quecine M.C."/>
            <person name="Pachon D.M.R."/>
            <person name="Bonatelli M.L."/>
            <person name="Correr F.H."/>
            <person name="Franceschini L.M."/>
            <person name="Leite T.F."/>
            <person name="Margarido G.R.A."/>
            <person name="Almeida C.A."/>
            <person name="Ferrarezi J.A."/>
            <person name="Labate C.A."/>
        </authorList>
    </citation>
    <scope>NUCLEOTIDE SEQUENCE</scope>
    <source>
        <strain evidence="11">MF-1</strain>
    </source>
</reference>
<evidence type="ECO:0000313" key="12">
    <source>
        <dbReference type="Proteomes" id="UP000765509"/>
    </source>
</evidence>
<evidence type="ECO:0000313" key="11">
    <source>
        <dbReference type="EMBL" id="MBW0512151.1"/>
    </source>
</evidence>
<feature type="compositionally biased region" description="Polar residues" evidence="9">
    <location>
        <begin position="926"/>
        <end position="943"/>
    </location>
</feature>
<dbReference type="InterPro" id="IPR000719">
    <property type="entry name" value="Prot_kinase_dom"/>
</dbReference>
<comment type="catalytic activity">
    <reaction evidence="8">
        <text>L-seryl-[protein] + ATP = O-phospho-L-seryl-[protein] + ADP + H(+)</text>
        <dbReference type="Rhea" id="RHEA:17989"/>
        <dbReference type="Rhea" id="RHEA-COMP:9863"/>
        <dbReference type="Rhea" id="RHEA-COMP:11604"/>
        <dbReference type="ChEBI" id="CHEBI:15378"/>
        <dbReference type="ChEBI" id="CHEBI:29999"/>
        <dbReference type="ChEBI" id="CHEBI:30616"/>
        <dbReference type="ChEBI" id="CHEBI:83421"/>
        <dbReference type="ChEBI" id="CHEBI:456216"/>
        <dbReference type="EC" id="2.7.11.1"/>
    </reaction>
</comment>
<evidence type="ECO:0000259" key="10">
    <source>
        <dbReference type="PROSITE" id="PS50011"/>
    </source>
</evidence>
<keyword evidence="6" id="KW-0067">ATP-binding</keyword>
<dbReference type="OrthoDB" id="2018507at2759"/>
<dbReference type="Proteomes" id="UP000765509">
    <property type="component" value="Unassembled WGS sequence"/>
</dbReference>
<evidence type="ECO:0000256" key="7">
    <source>
        <dbReference type="ARBA" id="ARBA00047899"/>
    </source>
</evidence>
<dbReference type="PANTHER" id="PTHR22967:SF57">
    <property type="entry name" value="AUXILIN, ISOFORM A-RELATED"/>
    <property type="match status" value="1"/>
</dbReference>
<dbReference type="GO" id="GO:0007015">
    <property type="term" value="P:actin filament organization"/>
    <property type="evidence" value="ECO:0007669"/>
    <property type="project" value="TreeGrafter"/>
</dbReference>
<proteinExistence type="predicted"/>
<keyword evidence="2" id="KW-0723">Serine/threonine-protein kinase</keyword>
<comment type="caution">
    <text evidence="11">The sequence shown here is derived from an EMBL/GenBank/DDBJ whole genome shotgun (WGS) entry which is preliminary data.</text>
</comment>
<feature type="region of interest" description="Disordered" evidence="9">
    <location>
        <begin position="1"/>
        <end position="32"/>
    </location>
</feature>
<keyword evidence="12" id="KW-1185">Reference proteome</keyword>
<dbReference type="GO" id="GO:0005524">
    <property type="term" value="F:ATP binding"/>
    <property type="evidence" value="ECO:0007669"/>
    <property type="project" value="UniProtKB-KW"/>
</dbReference>
<dbReference type="EMBL" id="AVOT02022622">
    <property type="protein sequence ID" value="MBW0512151.1"/>
    <property type="molecule type" value="Genomic_DNA"/>
</dbReference>
<gene>
    <name evidence="11" type="ORF">O181_051866</name>
</gene>
<dbReference type="Pfam" id="PF00069">
    <property type="entry name" value="Pkinase"/>
    <property type="match status" value="1"/>
</dbReference>
<evidence type="ECO:0000256" key="5">
    <source>
        <dbReference type="ARBA" id="ARBA00022777"/>
    </source>
</evidence>
<evidence type="ECO:0000256" key="1">
    <source>
        <dbReference type="ARBA" id="ARBA00012513"/>
    </source>
</evidence>
<dbReference type="PROSITE" id="PS50011">
    <property type="entry name" value="PROTEIN_KINASE_DOM"/>
    <property type="match status" value="1"/>
</dbReference>
<sequence>MTTYQSRHHHLAPSTPAHPTIPSPGPSASLQSGTKVQVGKYVVQVEKFLSEGGFAHVYLASLVSPASVEGFSLSQNRFVLKRMAVPDKAGLVEVRKEVNVMKQLRPHKHIVYFIEASASSLPQSPGYEIFILMEWCSGGGIIDLLNSRLQNRLTESEILKIFSDTVEAVAHMHGQNPPLIHRDLKVENILVASSNLYKLCDFGSTTTPLSRPPQTTSEIQALEADLNKHTTLQYRAPEMVDVWSRRGVSEKADIWALGVFLYKLCYYTTPFEEHGPLAIMNVRYQVPSYPVYSNSIKYLIGTMLQEMAQSRPDIWQVHQQTCKLRGIAPYLVKPTRRHSLQSAHANSHQIAQLPVKQPFGNQLDLDGLDSIFKATSPPMVSAKKPETVVPMRRGRPTTKEKTLIDNNQFTPHQVLAVPLPQSAVSKSPGGSPPEEADLFAREAAAGFGDAFLTSPIMFSSQNKAIASVRPNNDGFTLRSNASHSQPVHKSSSTALPYQNSKNPSFVFEDLVPSKKIQPTKTLNEMRNDRVNIGSSLTGSVLTLNKANQLSNSFSGSNLPAEIPEIGQKATLSSNGLMQKTGPQAFPTRVEKPLADKNLNLKQKTGPVLTSVMRLGVKDRPSISDWIQKDQARLVMDDKKVQTQPIDLLTDDCGLVGTFSTPSTFFSKPLDSRPIHSTSICAEAFDSQINQRFPNYVKAATDSLSNTPEISFVNLVKTKLNNPVDEVSISSNSDEEPENPEGQRRYSGQNQSSTKDVGTLSLNQTRFKSTSYSSSTALPSGPAHRFPIQPTQDYAKADNELATIIDKSPSLPSTRETSSEITTEEDEEIKTKRRAVIANFAPPANKMTTQSAADRLERESFSFRARSRSLSPGSQASSSLAVTPLRKHPGPPLRAPKPQSLKSAAAISNLVSRYENLSSSSKTSQSPTHRTTYNLGSGSTLASGKSNVVNLTQRHSTFKPTNYPNSLQNKANVRESTIQSTVHIPKQSLGPRLISHNDPQASQSTHNHNHGDDSDPEEKFGGVNNLKSRWETGAVRHAQLKNRGPRTDYGQS</sequence>
<feature type="region of interest" description="Disordered" evidence="9">
    <location>
        <begin position="917"/>
        <end position="943"/>
    </location>
</feature>
<dbReference type="SMART" id="SM00220">
    <property type="entry name" value="S_TKc"/>
    <property type="match status" value="1"/>
</dbReference>
<evidence type="ECO:0000256" key="8">
    <source>
        <dbReference type="ARBA" id="ARBA00048679"/>
    </source>
</evidence>
<dbReference type="FunFam" id="1.10.510.10:FF:000853">
    <property type="entry name" value="Related to ARK1-Actin Regulating Kinase"/>
    <property type="match status" value="1"/>
</dbReference>
<evidence type="ECO:0000256" key="4">
    <source>
        <dbReference type="ARBA" id="ARBA00022741"/>
    </source>
</evidence>
<keyword evidence="3" id="KW-0808">Transferase</keyword>
<feature type="region of interest" description="Disordered" evidence="9">
    <location>
        <begin position="476"/>
        <end position="496"/>
    </location>
</feature>
<dbReference type="InterPro" id="IPR011009">
    <property type="entry name" value="Kinase-like_dom_sf"/>
</dbReference>
<dbReference type="Gene3D" id="1.10.510.10">
    <property type="entry name" value="Transferase(Phosphotransferase) domain 1"/>
    <property type="match status" value="1"/>
</dbReference>
<feature type="compositionally biased region" description="Polar residues" evidence="9">
    <location>
        <begin position="745"/>
        <end position="767"/>
    </location>
</feature>
<evidence type="ECO:0000256" key="3">
    <source>
        <dbReference type="ARBA" id="ARBA00022679"/>
    </source>
</evidence>
<accession>A0A9Q3E4I8</accession>
<protein>
    <recommendedName>
        <fullName evidence="1">non-specific serine/threonine protein kinase</fullName>
        <ecNumber evidence="1">2.7.11.1</ecNumber>
    </recommendedName>
</protein>
<evidence type="ECO:0000256" key="6">
    <source>
        <dbReference type="ARBA" id="ARBA00022840"/>
    </source>
</evidence>
<feature type="compositionally biased region" description="Low complexity" evidence="9">
    <location>
        <begin position="863"/>
        <end position="878"/>
    </location>
</feature>
<dbReference type="InterPro" id="IPR008271">
    <property type="entry name" value="Ser/Thr_kinase_AS"/>
</dbReference>
<dbReference type="GO" id="GO:0000147">
    <property type="term" value="P:actin cortical patch assembly"/>
    <property type="evidence" value="ECO:0007669"/>
    <property type="project" value="TreeGrafter"/>
</dbReference>
<feature type="region of interest" description="Disordered" evidence="9">
    <location>
        <begin position="983"/>
        <end position="1051"/>
    </location>
</feature>
<feature type="region of interest" description="Disordered" evidence="9">
    <location>
        <begin position="803"/>
        <end position="829"/>
    </location>
</feature>